<evidence type="ECO:0000313" key="6">
    <source>
        <dbReference type="Proteomes" id="UP000750334"/>
    </source>
</evidence>
<reference evidence="5 6" key="1">
    <citation type="submission" date="2020-11" db="EMBL/GenBank/DDBJ databases">
        <title>Kefir isolates.</title>
        <authorList>
            <person name="Marcisauskas S."/>
            <person name="Kim Y."/>
            <person name="Blasche S."/>
        </authorList>
    </citation>
    <scope>NUCLEOTIDE SEQUENCE [LARGE SCALE GENOMIC DNA]</scope>
    <source>
        <strain evidence="5 6">OG2</strain>
    </source>
</reference>
<dbReference type="Gene3D" id="2.30.30.40">
    <property type="entry name" value="SH3 Domains"/>
    <property type="match status" value="1"/>
</dbReference>
<evidence type="ECO:0000313" key="5">
    <source>
        <dbReference type="EMBL" id="KAG0658202.1"/>
    </source>
</evidence>
<organism evidence="5 6">
    <name type="scientific">Maudiozyma exigua</name>
    <name type="common">Yeast</name>
    <name type="synonym">Kazachstania exigua</name>
    <dbReference type="NCBI Taxonomy" id="34358"/>
    <lineage>
        <taxon>Eukaryota</taxon>
        <taxon>Fungi</taxon>
        <taxon>Dikarya</taxon>
        <taxon>Ascomycota</taxon>
        <taxon>Saccharomycotina</taxon>
        <taxon>Saccharomycetes</taxon>
        <taxon>Saccharomycetales</taxon>
        <taxon>Saccharomycetaceae</taxon>
        <taxon>Maudiozyma</taxon>
    </lineage>
</organism>
<protein>
    <submittedName>
        <fullName evidence="5">Fus1 actin binding activity protein</fullName>
    </submittedName>
</protein>
<proteinExistence type="predicted"/>
<feature type="domain" description="SH3" evidence="4">
    <location>
        <begin position="377"/>
        <end position="459"/>
    </location>
</feature>
<keyword evidence="3" id="KW-0812">Transmembrane</keyword>
<dbReference type="EMBL" id="PUHR01000218">
    <property type="protein sequence ID" value="KAG0658202.1"/>
    <property type="molecule type" value="Genomic_DNA"/>
</dbReference>
<keyword evidence="1 2" id="KW-0728">SH3 domain</keyword>
<name>A0A9P6VX03_MAUEX</name>
<comment type="caution">
    <text evidence="5">The sequence shown here is derived from an EMBL/GenBank/DDBJ whole genome shotgun (WGS) entry which is preliminary data.</text>
</comment>
<evidence type="ECO:0000259" key="4">
    <source>
        <dbReference type="PROSITE" id="PS50002"/>
    </source>
</evidence>
<dbReference type="OrthoDB" id="5340910at2759"/>
<dbReference type="Proteomes" id="UP000750334">
    <property type="component" value="Unassembled WGS sequence"/>
</dbReference>
<dbReference type="SUPFAM" id="SSF50044">
    <property type="entry name" value="SH3-domain"/>
    <property type="match status" value="1"/>
</dbReference>
<sequence>MSITVNTISSVTRCISSASLYSSSTTTSVVFTTQFLNFPTFTSTSKSSSNTTIGISVGIPVGIFVVALLICLLYVYIKREKLNSSNRTFSPNDKCNSYSRAGFLTKCFGIEPKDDYDLEQNQLREKPWIFENNQFLTNIRYEIPGTTGRKREVIPHVLTPAKASTNKKSRKFRQRSKYFIPFNNLAPSKTFGTTKPQVIEIDGEGKYSNISSKKNPQPWKYKSPLSKWFLNSTNDLTNEGHTPRAQIKSLNILSKVDKGYVNKHIAECSIDDKSPVLQVHDQSYRKLTGTKSESENSESDQSVTDQKYRTSVIYDDLDPTSTLPRNIYPISPVLPNGRKLRRDSRFQKCGNDTVIDLGTPKENSPTKKRFELVTGIATGSICETVKNYSPRLTDEIQISLGEYVQVLATHTDTWCLVEKCRKDGTSLPVIDLASSNDISHLHYLNKNRGIVPGDCLAPI</sequence>
<keyword evidence="3" id="KW-0472">Membrane</keyword>
<dbReference type="AlphaFoldDB" id="A0A9P6VX03"/>
<evidence type="ECO:0000256" key="3">
    <source>
        <dbReference type="SAM" id="Phobius"/>
    </source>
</evidence>
<dbReference type="PROSITE" id="PS50002">
    <property type="entry name" value="SH3"/>
    <property type="match status" value="1"/>
</dbReference>
<dbReference type="InterPro" id="IPR001452">
    <property type="entry name" value="SH3_domain"/>
</dbReference>
<accession>A0A9P6VX03</accession>
<evidence type="ECO:0000256" key="1">
    <source>
        <dbReference type="ARBA" id="ARBA00022443"/>
    </source>
</evidence>
<keyword evidence="3" id="KW-1133">Transmembrane helix</keyword>
<keyword evidence="6" id="KW-1185">Reference proteome</keyword>
<feature type="transmembrane region" description="Helical" evidence="3">
    <location>
        <begin position="53"/>
        <end position="77"/>
    </location>
</feature>
<evidence type="ECO:0000256" key="2">
    <source>
        <dbReference type="PROSITE-ProRule" id="PRU00192"/>
    </source>
</evidence>
<gene>
    <name evidence="5" type="primary">FUS1</name>
    <name evidence="5" type="ORF">C6P45_002230</name>
</gene>
<dbReference type="InterPro" id="IPR036028">
    <property type="entry name" value="SH3-like_dom_sf"/>
</dbReference>